<dbReference type="RefSeq" id="XP_003678795.1">
    <property type="nucleotide sequence ID" value="XM_003678747.1"/>
</dbReference>
<feature type="compositionally biased region" description="Low complexity" evidence="1">
    <location>
        <begin position="743"/>
        <end position="752"/>
    </location>
</feature>
<reference evidence="2 3" key="1">
    <citation type="journal article" date="2011" name="Proc. Natl. Acad. Sci. U.S.A.">
        <title>Evolutionary erosion of yeast sex chromosomes by mating-type switching accidents.</title>
        <authorList>
            <person name="Gordon J.L."/>
            <person name="Armisen D."/>
            <person name="Proux-Wera E."/>
            <person name="Oheigeartaigh S.S."/>
            <person name="Byrne K.P."/>
            <person name="Wolfe K.H."/>
        </authorList>
    </citation>
    <scope>NUCLEOTIDE SEQUENCE [LARGE SCALE GENOMIC DNA]</scope>
    <source>
        <strain evidence="3">ATCC 10662 / CBS 1146 / NBRC 0425 / NCYC 2629 / NRRL Y-866</strain>
    </source>
</reference>
<evidence type="ECO:0000313" key="2">
    <source>
        <dbReference type="EMBL" id="CCE89584.1"/>
    </source>
</evidence>
<feature type="region of interest" description="Disordered" evidence="1">
    <location>
        <begin position="28"/>
        <end position="89"/>
    </location>
</feature>
<feature type="region of interest" description="Disordered" evidence="1">
    <location>
        <begin position="420"/>
        <end position="471"/>
    </location>
</feature>
<evidence type="ECO:0008006" key="4">
    <source>
        <dbReference type="Google" id="ProtNLM"/>
    </source>
</evidence>
<feature type="compositionally biased region" description="Low complexity" evidence="1">
    <location>
        <begin position="192"/>
        <end position="213"/>
    </location>
</feature>
<dbReference type="HOGENOM" id="CLU_018639_0_0_1"/>
<feature type="region of interest" description="Disordered" evidence="1">
    <location>
        <begin position="185"/>
        <end position="242"/>
    </location>
</feature>
<feature type="compositionally biased region" description="Basic and acidic residues" evidence="1">
    <location>
        <begin position="286"/>
        <end position="302"/>
    </location>
</feature>
<gene>
    <name evidence="2" type="primary">TDEL0A02520</name>
    <name evidence="2" type="ORF">TDEL_0A02520</name>
</gene>
<evidence type="ECO:0000313" key="3">
    <source>
        <dbReference type="Proteomes" id="UP000005627"/>
    </source>
</evidence>
<feature type="region of interest" description="Disordered" evidence="1">
    <location>
        <begin position="281"/>
        <end position="385"/>
    </location>
</feature>
<dbReference type="STRING" id="1076872.G8ZLU0"/>
<dbReference type="KEGG" id="tdl:TDEL_0A02520"/>
<feature type="compositionally biased region" description="Low complexity" evidence="1">
    <location>
        <begin position="226"/>
        <end position="237"/>
    </location>
</feature>
<feature type="region of interest" description="Disordered" evidence="1">
    <location>
        <begin position="487"/>
        <end position="811"/>
    </location>
</feature>
<feature type="compositionally biased region" description="Basic and acidic residues" evidence="1">
    <location>
        <begin position="335"/>
        <end position="347"/>
    </location>
</feature>
<protein>
    <recommendedName>
        <fullName evidence="4">Eisosome protein SEG1</fullName>
    </recommendedName>
</protein>
<feature type="compositionally biased region" description="Polar residues" evidence="1">
    <location>
        <begin position="675"/>
        <end position="694"/>
    </location>
</feature>
<feature type="region of interest" description="Disordered" evidence="1">
    <location>
        <begin position="1"/>
        <end position="20"/>
    </location>
</feature>
<feature type="compositionally biased region" description="Polar residues" evidence="1">
    <location>
        <begin position="487"/>
        <end position="500"/>
    </location>
</feature>
<feature type="compositionally biased region" description="Polar residues" evidence="1">
    <location>
        <begin position="540"/>
        <end position="551"/>
    </location>
</feature>
<feature type="compositionally biased region" description="Polar residues" evidence="1">
    <location>
        <begin position="106"/>
        <end position="133"/>
    </location>
</feature>
<organism evidence="2 3">
    <name type="scientific">Torulaspora delbrueckii</name>
    <name type="common">Yeast</name>
    <name type="synonym">Candida colliculosa</name>
    <dbReference type="NCBI Taxonomy" id="4950"/>
    <lineage>
        <taxon>Eukaryota</taxon>
        <taxon>Fungi</taxon>
        <taxon>Dikarya</taxon>
        <taxon>Ascomycota</taxon>
        <taxon>Saccharomycotina</taxon>
        <taxon>Saccharomycetes</taxon>
        <taxon>Saccharomycetales</taxon>
        <taxon>Saccharomycetaceae</taxon>
        <taxon>Torulaspora</taxon>
    </lineage>
</organism>
<sequence length="811" mass="88557">MFSRQRVSRGPEQPTSSNALAAASAIGRALDSNGKTVDRTRLPEYNGAPVSSRPSSVVVSRRNSMMSNMSSGSRKGSLTRGSTPSIEDIRKRTSVGSYIGAKNGSGRSYSFQYSRGPSSRNNSLTNRAQNQSADPKATFQEFGGQQAVGIIHKPLSDGPKMIKKYIPTSHGLVAVDVPIEEIEHQQRKASSLRRSSSTNSLSLSRNSSLVRRSAPQPHQPNRRHSSLTSHSGTSSKSRQATDRSLIQTYVEEETEQELSQDVVRPMRIPQDKLSEKITKVFGAAPDGKREEREPTTETEKEPAQVAPVTHADVSTKVENTTPNPAEEIAGNEGGTKNEEGTKSEEKTQNPTISVEEKTEVIIHTDEPALVKQMTSSKDEGSDDEMVDASDIVESEVTKTPTKSTDLPAPSLAQHLRAVNPYLNQRDTDDTQELSTDDNKNLFKVPSPMKSALKKTNTQSSESSSMYSAKSPANQAYLSLTTAENTRLNAQLSSSETSVHRQNSKHLSRPQSMANPRSASPSPREKARTKRLSNAPKQPPASKSAQVKSPEQTPAVAAARTSNMVNRSRQDSVKRKAQEQVKTIVQANSGSKQLPDSILYPKEPPQKRSSFEKTRNQDSGLGFKKLSLRDELARETPPDTSNIRQHSSHDSSHNFLQNSGWKSRFHDSDSEEENAPFSTGTSRSTQPTSVGTNGDTAGGSFALFKGKSKPHTVTNLAPPQPAFVEQEAVSANSTPSKVNKKWSKLSLRSSSTSDTPRAETGQTSTPEKRYHSNSKLEGFSYDTMRAAEPQEADPGKKKNKFGKKLKKLFGRS</sequence>
<feature type="compositionally biased region" description="Low complexity" evidence="1">
    <location>
        <begin position="49"/>
        <end position="76"/>
    </location>
</feature>
<proteinExistence type="predicted"/>
<feature type="region of interest" description="Disordered" evidence="1">
    <location>
        <begin position="106"/>
        <end position="136"/>
    </location>
</feature>
<feature type="compositionally biased region" description="Low complexity" evidence="1">
    <location>
        <begin position="459"/>
        <end position="470"/>
    </location>
</feature>
<feature type="compositionally biased region" description="Polar residues" evidence="1">
    <location>
        <begin position="579"/>
        <end position="593"/>
    </location>
</feature>
<dbReference type="Proteomes" id="UP000005627">
    <property type="component" value="Chromosome 1"/>
</dbReference>
<dbReference type="AlphaFoldDB" id="G8ZLU0"/>
<dbReference type="InParanoid" id="G8ZLU0"/>
<feature type="compositionally biased region" description="Basic residues" evidence="1">
    <location>
        <begin position="796"/>
        <end position="811"/>
    </location>
</feature>
<feature type="compositionally biased region" description="Basic and acidic residues" evidence="1">
    <location>
        <begin position="626"/>
        <end position="636"/>
    </location>
</feature>
<feature type="compositionally biased region" description="Polar residues" evidence="1">
    <location>
        <begin position="508"/>
        <end position="520"/>
    </location>
</feature>
<dbReference type="FunCoup" id="G8ZLU0">
    <property type="interactions" value="95"/>
</dbReference>
<keyword evidence="3" id="KW-1185">Reference proteome</keyword>
<name>G8ZLU0_TORDE</name>
<feature type="compositionally biased region" description="Basic and acidic residues" evidence="1">
    <location>
        <begin position="603"/>
        <end position="615"/>
    </location>
</feature>
<accession>G8ZLU0</accession>
<evidence type="ECO:0000256" key="1">
    <source>
        <dbReference type="SAM" id="MobiDB-lite"/>
    </source>
</evidence>
<feature type="compositionally biased region" description="Basic and acidic residues" evidence="1">
    <location>
        <begin position="354"/>
        <end position="368"/>
    </location>
</feature>
<dbReference type="OrthoDB" id="4085524at2759"/>
<feature type="compositionally biased region" description="Basic and acidic residues" evidence="1">
    <location>
        <begin position="567"/>
        <end position="578"/>
    </location>
</feature>
<dbReference type="EMBL" id="HE616742">
    <property type="protein sequence ID" value="CCE89584.1"/>
    <property type="molecule type" value="Genomic_DNA"/>
</dbReference>
<dbReference type="eggNOG" id="ENOG502S0GH">
    <property type="taxonomic scope" value="Eukaryota"/>
</dbReference>
<dbReference type="GeneID" id="11503255"/>